<dbReference type="GO" id="GO:0046872">
    <property type="term" value="F:metal ion binding"/>
    <property type="evidence" value="ECO:0007669"/>
    <property type="project" value="UniProtKB-KW"/>
</dbReference>
<dbReference type="GO" id="GO:0005737">
    <property type="term" value="C:cytoplasm"/>
    <property type="evidence" value="ECO:0007669"/>
    <property type="project" value="UniProtKB-SubCell"/>
</dbReference>
<comment type="function">
    <text evidence="10 11">Digests double-stranded RNA. Involved in the processing of primary rRNA transcript to yield the immediate precursors to the large and small rRNAs (23S and 16S). Processes some mRNAs, and tRNAs when they are encoded in the rRNA operon. Processes pre-crRNA and tracrRNA of type II CRISPR loci if present in the organism.</text>
</comment>
<feature type="binding site" evidence="11">
    <location>
        <position position="57"/>
    </location>
    <ligand>
        <name>Mg(2+)</name>
        <dbReference type="ChEBI" id="CHEBI:18420"/>
    </ligand>
</feature>
<evidence type="ECO:0000256" key="1">
    <source>
        <dbReference type="ARBA" id="ARBA00000109"/>
    </source>
</evidence>
<comment type="similarity">
    <text evidence="2">Belongs to the ribonuclease III family.</text>
</comment>
<evidence type="ECO:0000256" key="6">
    <source>
        <dbReference type="ARBA" id="ARBA00022759"/>
    </source>
</evidence>
<feature type="binding site" evidence="11">
    <location>
        <position position="129"/>
    </location>
    <ligand>
        <name>Mg(2+)</name>
        <dbReference type="ChEBI" id="CHEBI:18420"/>
    </ligand>
</feature>
<keyword evidence="15" id="KW-1185">Reference proteome</keyword>
<name>A0A5C6VJE3_9FLAO</name>
<dbReference type="InterPro" id="IPR011907">
    <property type="entry name" value="RNase_III"/>
</dbReference>
<evidence type="ECO:0000256" key="10">
    <source>
        <dbReference type="ARBA" id="ARBA00049596"/>
    </source>
</evidence>
<dbReference type="SMART" id="SM00535">
    <property type="entry name" value="RIBOc"/>
    <property type="match status" value="1"/>
</dbReference>
<dbReference type="Pfam" id="PF14622">
    <property type="entry name" value="Ribonucleas_3_3"/>
    <property type="match status" value="1"/>
</dbReference>
<dbReference type="GO" id="GO:0004525">
    <property type="term" value="F:ribonuclease III activity"/>
    <property type="evidence" value="ECO:0007669"/>
    <property type="project" value="UniProtKB-UniRule"/>
</dbReference>
<evidence type="ECO:0000256" key="9">
    <source>
        <dbReference type="ARBA" id="ARBA00022884"/>
    </source>
</evidence>
<dbReference type="HAMAP" id="MF_00104">
    <property type="entry name" value="RNase_III"/>
    <property type="match status" value="1"/>
</dbReference>
<dbReference type="PANTHER" id="PTHR14950">
    <property type="entry name" value="DICER-RELATED"/>
    <property type="match status" value="1"/>
</dbReference>
<dbReference type="Gene3D" id="1.10.1520.10">
    <property type="entry name" value="Ribonuclease III domain"/>
    <property type="match status" value="1"/>
</dbReference>
<dbReference type="InterPro" id="IPR000999">
    <property type="entry name" value="RNase_III_dom"/>
</dbReference>
<evidence type="ECO:0000256" key="5">
    <source>
        <dbReference type="ARBA" id="ARBA00022723"/>
    </source>
</evidence>
<accession>A0A5C6VJE3</accession>
<dbReference type="RefSeq" id="WP_147012814.1">
    <property type="nucleotide sequence ID" value="NZ_VORB01000001.1"/>
</dbReference>
<comment type="catalytic activity">
    <reaction evidence="1 11">
        <text>Endonucleolytic cleavage to 5'-phosphomonoester.</text>
        <dbReference type="EC" id="3.1.26.3"/>
    </reaction>
</comment>
<keyword evidence="11" id="KW-0819">tRNA processing</keyword>
<comment type="cofactor">
    <cofactor evidence="11">
        <name>Mg(2+)</name>
        <dbReference type="ChEBI" id="CHEBI:18420"/>
    </cofactor>
</comment>
<proteinExistence type="inferred from homology"/>
<dbReference type="EMBL" id="VORB01000001">
    <property type="protein sequence ID" value="TXC85407.1"/>
    <property type="molecule type" value="Genomic_DNA"/>
</dbReference>
<dbReference type="AlphaFoldDB" id="A0A5C6VJE3"/>
<dbReference type="GO" id="GO:0006397">
    <property type="term" value="P:mRNA processing"/>
    <property type="evidence" value="ECO:0007669"/>
    <property type="project" value="UniProtKB-UniRule"/>
</dbReference>
<dbReference type="Gene3D" id="3.30.160.20">
    <property type="match status" value="1"/>
</dbReference>
<keyword evidence="4 11" id="KW-0540">Nuclease</keyword>
<feature type="domain" description="RNase III" evidence="13">
    <location>
        <begin position="13"/>
        <end position="140"/>
    </location>
</feature>
<evidence type="ECO:0000256" key="8">
    <source>
        <dbReference type="ARBA" id="ARBA00022842"/>
    </source>
</evidence>
<dbReference type="GO" id="GO:0006364">
    <property type="term" value="P:rRNA processing"/>
    <property type="evidence" value="ECO:0007669"/>
    <property type="project" value="UniProtKB-UniRule"/>
</dbReference>
<feature type="active site" evidence="11">
    <location>
        <position position="61"/>
    </location>
</feature>
<comment type="subunit">
    <text evidence="11">Homodimer.</text>
</comment>
<keyword evidence="3 11" id="KW-0507">mRNA processing</keyword>
<dbReference type="Proteomes" id="UP000321168">
    <property type="component" value="Unassembled WGS sequence"/>
</dbReference>
<feature type="active site" evidence="11">
    <location>
        <position position="129"/>
    </location>
</feature>
<protein>
    <recommendedName>
        <fullName evidence="11">Ribonuclease 3</fullName>
        <ecNumber evidence="11">3.1.26.3</ecNumber>
    </recommendedName>
    <alternativeName>
        <fullName evidence="11">Ribonuclease III</fullName>
        <shortName evidence="11">RNase III</shortName>
    </alternativeName>
</protein>
<evidence type="ECO:0000313" key="14">
    <source>
        <dbReference type="EMBL" id="TXC85407.1"/>
    </source>
</evidence>
<dbReference type="PROSITE" id="PS00517">
    <property type="entry name" value="RNASE_3_1"/>
    <property type="match status" value="1"/>
</dbReference>
<feature type="binding site" evidence="11">
    <location>
        <position position="126"/>
    </location>
    <ligand>
        <name>Mg(2+)</name>
        <dbReference type="ChEBI" id="CHEBI:18420"/>
    </ligand>
</feature>
<keyword evidence="8 11" id="KW-0460">Magnesium</keyword>
<keyword evidence="5 11" id="KW-0479">Metal-binding</keyword>
<keyword evidence="11" id="KW-0699">rRNA-binding</keyword>
<evidence type="ECO:0000256" key="7">
    <source>
        <dbReference type="ARBA" id="ARBA00022801"/>
    </source>
</evidence>
<keyword evidence="11" id="KW-0698">rRNA processing</keyword>
<reference evidence="14 15" key="1">
    <citation type="submission" date="2019-08" db="EMBL/GenBank/DDBJ databases">
        <title>Genome of Luteibaculum oceani JCM 18817.</title>
        <authorList>
            <person name="Bowman J.P."/>
        </authorList>
    </citation>
    <scope>NUCLEOTIDE SEQUENCE [LARGE SCALE GENOMIC DNA]</scope>
    <source>
        <strain evidence="14 15">JCM 18817</strain>
    </source>
</reference>
<evidence type="ECO:0000259" key="13">
    <source>
        <dbReference type="PROSITE" id="PS50142"/>
    </source>
</evidence>
<comment type="caution">
    <text evidence="14">The sequence shown here is derived from an EMBL/GenBank/DDBJ whole genome shotgun (WGS) entry which is preliminary data.</text>
</comment>
<dbReference type="EC" id="3.1.26.3" evidence="11"/>
<dbReference type="Pfam" id="PF00035">
    <property type="entry name" value="dsrm"/>
    <property type="match status" value="1"/>
</dbReference>
<keyword evidence="7 11" id="KW-0378">Hydrolase</keyword>
<sequence>MALFSTSGKSFRERKLRYVLKNYLKLNPKNLDLYFSAVVHTSYKGYGDERGTYDRLEFLGDALFGAYITAWIFTKYPQKNEGQLSKLKSKLCSRKFLNTLAFKLHINHLIYFSTRENLSENSIPGNTLEALFGAVYLDQGLAELHKLFDHIIKHHINVAEVDKQDIDYKSRVIQFCQKHKRKHRFLTTETDHKNGRDFFTIALEIEGFDSVSAVGFSKKKAEQQACKLFYESKKQEFEED</sequence>
<dbReference type="CDD" id="cd00593">
    <property type="entry name" value="RIBOc"/>
    <property type="match status" value="1"/>
</dbReference>
<dbReference type="SUPFAM" id="SSF69065">
    <property type="entry name" value="RNase III domain-like"/>
    <property type="match status" value="1"/>
</dbReference>
<evidence type="ECO:0000256" key="2">
    <source>
        <dbReference type="ARBA" id="ARBA00010183"/>
    </source>
</evidence>
<dbReference type="InterPro" id="IPR014720">
    <property type="entry name" value="dsRBD_dom"/>
</dbReference>
<organism evidence="14 15">
    <name type="scientific">Luteibaculum oceani</name>
    <dbReference type="NCBI Taxonomy" id="1294296"/>
    <lineage>
        <taxon>Bacteria</taxon>
        <taxon>Pseudomonadati</taxon>
        <taxon>Bacteroidota</taxon>
        <taxon>Flavobacteriia</taxon>
        <taxon>Flavobacteriales</taxon>
        <taxon>Luteibaculaceae</taxon>
        <taxon>Luteibaculum</taxon>
    </lineage>
</organism>
<dbReference type="PANTHER" id="PTHR14950:SF37">
    <property type="entry name" value="ENDORIBONUCLEASE DICER"/>
    <property type="match status" value="1"/>
</dbReference>
<dbReference type="PROSITE" id="PS50137">
    <property type="entry name" value="DS_RBD"/>
    <property type="match status" value="1"/>
</dbReference>
<dbReference type="GO" id="GO:0008033">
    <property type="term" value="P:tRNA processing"/>
    <property type="evidence" value="ECO:0007669"/>
    <property type="project" value="UniProtKB-KW"/>
</dbReference>
<keyword evidence="9 11" id="KW-0694">RNA-binding</keyword>
<gene>
    <name evidence="11" type="primary">rnc</name>
    <name evidence="14" type="ORF">FRX97_01920</name>
</gene>
<dbReference type="SMART" id="SM00358">
    <property type="entry name" value="DSRM"/>
    <property type="match status" value="1"/>
</dbReference>
<keyword evidence="11" id="KW-0963">Cytoplasm</keyword>
<evidence type="ECO:0000313" key="15">
    <source>
        <dbReference type="Proteomes" id="UP000321168"/>
    </source>
</evidence>
<keyword evidence="6 11" id="KW-0255">Endonuclease</keyword>
<evidence type="ECO:0000256" key="4">
    <source>
        <dbReference type="ARBA" id="ARBA00022722"/>
    </source>
</evidence>
<dbReference type="GO" id="GO:0019843">
    <property type="term" value="F:rRNA binding"/>
    <property type="evidence" value="ECO:0007669"/>
    <property type="project" value="UniProtKB-KW"/>
</dbReference>
<evidence type="ECO:0000256" key="3">
    <source>
        <dbReference type="ARBA" id="ARBA00022664"/>
    </source>
</evidence>
<feature type="domain" description="DRBM" evidence="12">
    <location>
        <begin position="167"/>
        <end position="235"/>
    </location>
</feature>
<dbReference type="OrthoDB" id="9805026at2"/>
<dbReference type="PROSITE" id="PS50142">
    <property type="entry name" value="RNASE_3_2"/>
    <property type="match status" value="1"/>
</dbReference>
<comment type="subcellular location">
    <subcellularLocation>
        <location evidence="11">Cytoplasm</location>
    </subcellularLocation>
</comment>
<evidence type="ECO:0000259" key="12">
    <source>
        <dbReference type="PROSITE" id="PS50137"/>
    </source>
</evidence>
<dbReference type="SUPFAM" id="SSF54768">
    <property type="entry name" value="dsRNA-binding domain-like"/>
    <property type="match status" value="1"/>
</dbReference>
<evidence type="ECO:0000256" key="11">
    <source>
        <dbReference type="HAMAP-Rule" id="MF_00104"/>
    </source>
</evidence>
<dbReference type="InterPro" id="IPR036389">
    <property type="entry name" value="RNase_III_sf"/>
</dbReference>